<evidence type="ECO:0000313" key="3">
    <source>
        <dbReference type="EMBL" id="KAK5641198.1"/>
    </source>
</evidence>
<gene>
    <name evidence="3" type="ORF">RI129_009745</name>
</gene>
<organism evidence="3 4">
    <name type="scientific">Pyrocoelia pectoralis</name>
    <dbReference type="NCBI Taxonomy" id="417401"/>
    <lineage>
        <taxon>Eukaryota</taxon>
        <taxon>Metazoa</taxon>
        <taxon>Ecdysozoa</taxon>
        <taxon>Arthropoda</taxon>
        <taxon>Hexapoda</taxon>
        <taxon>Insecta</taxon>
        <taxon>Pterygota</taxon>
        <taxon>Neoptera</taxon>
        <taxon>Endopterygota</taxon>
        <taxon>Coleoptera</taxon>
        <taxon>Polyphaga</taxon>
        <taxon>Elateriformia</taxon>
        <taxon>Elateroidea</taxon>
        <taxon>Lampyridae</taxon>
        <taxon>Lampyrinae</taxon>
        <taxon>Pyrocoelia</taxon>
    </lineage>
</organism>
<proteinExistence type="predicted"/>
<dbReference type="GO" id="GO:0005634">
    <property type="term" value="C:nucleus"/>
    <property type="evidence" value="ECO:0007669"/>
    <property type="project" value="TreeGrafter"/>
</dbReference>
<dbReference type="AlphaFoldDB" id="A0AAN7ZJ76"/>
<protein>
    <recommendedName>
        <fullName evidence="5">Coiled-coil domain-containing protein 137</fullName>
    </recommendedName>
</protein>
<keyword evidence="1" id="KW-0175">Coiled coil</keyword>
<dbReference type="Proteomes" id="UP001329430">
    <property type="component" value="Chromosome 7"/>
</dbReference>
<keyword evidence="4" id="KW-1185">Reference proteome</keyword>
<evidence type="ECO:0000256" key="1">
    <source>
        <dbReference type="SAM" id="Coils"/>
    </source>
</evidence>
<dbReference type="PANTHER" id="PTHR21838">
    <property type="entry name" value="COILED-COIL DOMAIN-CONTAINING PROTEIN 137"/>
    <property type="match status" value="1"/>
</dbReference>
<accession>A0AAN7ZJ76</accession>
<dbReference type="InterPro" id="IPR026680">
    <property type="entry name" value="CCDC137"/>
</dbReference>
<sequence>MGRKIPGRKHRGVRDPDKQRELRLQSLKGKINAPPINPDIQEIPKSLNRLIASKEKFVKPMQPKRKKNNFGIALEREKGESNREYLNRVESICDDIIEQNQNLDVNRSAKTGEIENFFEKDEDEVLNKKKRKNDATLKKMKKLEGLLKPKMTKSQKRKMKRLQKEQERASLKEIDFVSKDDVKFGEVVHAPPDLVIPRRALKEEGASRPGKKNLLLKSIVGDTSTNGSDRRQTTNKFVDKKGIANKVIDKKGKRKNLPNALRRKMEKQQTEIINAYRMLKNKRLQND</sequence>
<evidence type="ECO:0000313" key="4">
    <source>
        <dbReference type="Proteomes" id="UP001329430"/>
    </source>
</evidence>
<feature type="region of interest" description="Disordered" evidence="2">
    <location>
        <begin position="1"/>
        <end position="20"/>
    </location>
</feature>
<feature type="coiled-coil region" evidence="1">
    <location>
        <begin position="126"/>
        <end position="172"/>
    </location>
</feature>
<evidence type="ECO:0008006" key="5">
    <source>
        <dbReference type="Google" id="ProtNLM"/>
    </source>
</evidence>
<reference evidence="3 4" key="1">
    <citation type="journal article" date="2024" name="Insects">
        <title>An Improved Chromosome-Level Genome Assembly of the Firefly Pyrocoelia pectoralis.</title>
        <authorList>
            <person name="Fu X."/>
            <person name="Meyer-Rochow V.B."/>
            <person name="Ballantyne L."/>
            <person name="Zhu X."/>
        </authorList>
    </citation>
    <scope>NUCLEOTIDE SEQUENCE [LARGE SCALE GENOMIC DNA]</scope>
    <source>
        <strain evidence="3">XCY_ONT2</strain>
    </source>
</reference>
<name>A0AAN7ZJ76_9COLE</name>
<evidence type="ECO:0000256" key="2">
    <source>
        <dbReference type="SAM" id="MobiDB-lite"/>
    </source>
</evidence>
<dbReference type="PANTHER" id="PTHR21838:SF2">
    <property type="entry name" value="COILED-COIL DOMAIN-CONTAINING PROTEIN 137"/>
    <property type="match status" value="1"/>
</dbReference>
<dbReference type="EMBL" id="JAVRBK010000007">
    <property type="protein sequence ID" value="KAK5641198.1"/>
    <property type="molecule type" value="Genomic_DNA"/>
</dbReference>
<comment type="caution">
    <text evidence="3">The sequence shown here is derived from an EMBL/GenBank/DDBJ whole genome shotgun (WGS) entry which is preliminary data.</text>
</comment>
<feature type="compositionally biased region" description="Basic residues" evidence="2">
    <location>
        <begin position="1"/>
        <end position="12"/>
    </location>
</feature>